<dbReference type="InterPro" id="IPR002563">
    <property type="entry name" value="Flavin_Rdtase-like_dom"/>
</dbReference>
<dbReference type="SUPFAM" id="SSF50475">
    <property type="entry name" value="FMN-binding split barrel"/>
    <property type="match status" value="1"/>
</dbReference>
<dbReference type="AlphaFoldDB" id="A0A926DUA6"/>
<sequence length="184" mass="20070">MRKNFGAKPFLYPQPVMIIGTYDENGKANAMNAAWGGIVGMNEIMIDLGSHKTTDNMMKTKAFTVSVADTAHMVSCDYVGVVSANSEPDKMTKAGFTTIKSEFVNAPVINELPLVLECVLKQVIDGSKFIGEIKNVSADESILGEDGEIDLGKFHPITYDTVHHGYYELGNRVGNAFKDGMKLK</sequence>
<evidence type="ECO:0000259" key="4">
    <source>
        <dbReference type="SMART" id="SM00903"/>
    </source>
</evidence>
<dbReference type="Pfam" id="PF01613">
    <property type="entry name" value="Flavin_Reduct"/>
    <property type="match status" value="1"/>
</dbReference>
<keyword evidence="2" id="KW-0285">Flavoprotein</keyword>
<evidence type="ECO:0000313" key="5">
    <source>
        <dbReference type="EMBL" id="MBC8543847.1"/>
    </source>
</evidence>
<dbReference type="GO" id="GO:0010181">
    <property type="term" value="F:FMN binding"/>
    <property type="evidence" value="ECO:0007669"/>
    <property type="project" value="InterPro"/>
</dbReference>
<dbReference type="InterPro" id="IPR012349">
    <property type="entry name" value="Split_barrel_FMN-bd"/>
</dbReference>
<accession>A0A926DUA6</accession>
<dbReference type="PANTHER" id="PTHR43567:SF1">
    <property type="entry name" value="FLAVOREDOXIN"/>
    <property type="match status" value="1"/>
</dbReference>
<dbReference type="SMART" id="SM00903">
    <property type="entry name" value="Flavin_Reduct"/>
    <property type="match status" value="1"/>
</dbReference>
<comment type="caution">
    <text evidence="5">The sequence shown here is derived from an EMBL/GenBank/DDBJ whole genome shotgun (WGS) entry which is preliminary data.</text>
</comment>
<evidence type="ECO:0000256" key="2">
    <source>
        <dbReference type="ARBA" id="ARBA00022630"/>
    </source>
</evidence>
<keyword evidence="6" id="KW-1185">Reference proteome</keyword>
<dbReference type="RefSeq" id="WP_177716509.1">
    <property type="nucleotide sequence ID" value="NZ_JACRSQ010000013.1"/>
</dbReference>
<dbReference type="PANTHER" id="PTHR43567">
    <property type="entry name" value="FLAVOREDOXIN-RELATED-RELATED"/>
    <property type="match status" value="1"/>
</dbReference>
<dbReference type="GO" id="GO:0016646">
    <property type="term" value="F:oxidoreductase activity, acting on the CH-NH group of donors, NAD or NADP as acceptor"/>
    <property type="evidence" value="ECO:0007669"/>
    <property type="project" value="UniProtKB-ARBA"/>
</dbReference>
<protein>
    <submittedName>
        <fullName evidence="5">Flavin reductase family protein</fullName>
    </submittedName>
</protein>
<proteinExistence type="inferred from homology"/>
<dbReference type="EMBL" id="JACRSQ010000013">
    <property type="protein sequence ID" value="MBC8543847.1"/>
    <property type="molecule type" value="Genomic_DNA"/>
</dbReference>
<dbReference type="Gene3D" id="2.30.110.10">
    <property type="entry name" value="Electron Transport, Fmn-binding Protein, Chain A"/>
    <property type="match status" value="1"/>
</dbReference>
<gene>
    <name evidence="5" type="ORF">H8730_09840</name>
</gene>
<evidence type="ECO:0000313" key="6">
    <source>
        <dbReference type="Proteomes" id="UP000657006"/>
    </source>
</evidence>
<evidence type="ECO:0000256" key="1">
    <source>
        <dbReference type="ARBA" id="ARBA00001917"/>
    </source>
</evidence>
<dbReference type="Proteomes" id="UP000657006">
    <property type="component" value="Unassembled WGS sequence"/>
</dbReference>
<comment type="cofactor">
    <cofactor evidence="1">
        <name>FMN</name>
        <dbReference type="ChEBI" id="CHEBI:58210"/>
    </cofactor>
</comment>
<name>A0A926DUA6_9FIRM</name>
<organism evidence="5 6">
    <name type="scientific">Bianquea renquensis</name>
    <dbReference type="NCBI Taxonomy" id="2763661"/>
    <lineage>
        <taxon>Bacteria</taxon>
        <taxon>Bacillati</taxon>
        <taxon>Bacillota</taxon>
        <taxon>Clostridia</taxon>
        <taxon>Eubacteriales</taxon>
        <taxon>Bianqueaceae</taxon>
        <taxon>Bianquea</taxon>
    </lineage>
</organism>
<comment type="similarity">
    <text evidence="3">Belongs to the flavoredoxin family.</text>
</comment>
<reference evidence="5" key="1">
    <citation type="submission" date="2020-08" db="EMBL/GenBank/DDBJ databases">
        <title>Genome public.</title>
        <authorList>
            <person name="Liu C."/>
            <person name="Sun Q."/>
        </authorList>
    </citation>
    <scope>NUCLEOTIDE SEQUENCE</scope>
    <source>
        <strain evidence="5">NSJ-32</strain>
    </source>
</reference>
<dbReference type="InterPro" id="IPR052174">
    <property type="entry name" value="Flavoredoxin"/>
</dbReference>
<evidence type="ECO:0000256" key="3">
    <source>
        <dbReference type="ARBA" id="ARBA00038054"/>
    </source>
</evidence>
<feature type="domain" description="Flavin reductase like" evidence="4">
    <location>
        <begin position="11"/>
        <end position="156"/>
    </location>
</feature>